<keyword evidence="8" id="KW-1185">Reference proteome</keyword>
<dbReference type="Proteomes" id="UP001168575">
    <property type="component" value="Unassembled WGS sequence"/>
</dbReference>
<dbReference type="PANTHER" id="PTHR43496:SF1">
    <property type="entry name" value="POLYGALACTURONAN_RHAMNOGALACTURONAN TRANSPORT SYSTEM PERMEASE PROTEIN YTEP"/>
    <property type="match status" value="1"/>
</dbReference>
<dbReference type="InterPro" id="IPR000515">
    <property type="entry name" value="MetI-like"/>
</dbReference>
<keyword evidence="3 5" id="KW-1133">Transmembrane helix</keyword>
<dbReference type="GO" id="GO:0005886">
    <property type="term" value="C:plasma membrane"/>
    <property type="evidence" value="ECO:0007669"/>
    <property type="project" value="UniProtKB-SubCell"/>
</dbReference>
<comment type="caution">
    <text evidence="7">The sequence shown here is derived from an EMBL/GenBank/DDBJ whole genome shotgun (WGS) entry which is preliminary data.</text>
</comment>
<organism evidence="7 8">
    <name type="scientific">Phoenicibacter congonensis</name>
    <dbReference type="NCBI Taxonomy" id="1944646"/>
    <lineage>
        <taxon>Bacteria</taxon>
        <taxon>Bacillati</taxon>
        <taxon>Actinomycetota</taxon>
        <taxon>Coriobacteriia</taxon>
        <taxon>Eggerthellales</taxon>
        <taxon>Eggerthellaceae</taxon>
        <taxon>Phoenicibacter</taxon>
    </lineage>
</organism>
<feature type="transmembrane region" description="Helical" evidence="5">
    <location>
        <begin position="463"/>
        <end position="484"/>
    </location>
</feature>
<keyword evidence="2 5" id="KW-0812">Transmembrane</keyword>
<feature type="transmembrane region" description="Helical" evidence="5">
    <location>
        <begin position="235"/>
        <end position="258"/>
    </location>
</feature>
<dbReference type="PROSITE" id="PS50928">
    <property type="entry name" value="ABC_TM1"/>
    <property type="match status" value="2"/>
</dbReference>
<keyword evidence="5" id="KW-0813">Transport</keyword>
<comment type="similarity">
    <text evidence="5">Belongs to the binding-protein-dependent transport system permease family.</text>
</comment>
<name>A0AA43RIQ5_9ACTN</name>
<evidence type="ECO:0000313" key="8">
    <source>
        <dbReference type="Proteomes" id="UP001168575"/>
    </source>
</evidence>
<evidence type="ECO:0000313" key="7">
    <source>
        <dbReference type="EMBL" id="MDO4841581.1"/>
    </source>
</evidence>
<sequence>MAQNSNKQGKTLGFNATRILLAAFFLVSVIIPVVALAARLVEPGALAVFSTPSFGAAVSNSIISAFIGMVLSVVLALAAALCLTRANVKHREVWVILLTLPMLIPSIAHGMGLVYLFGSSGIITTFLGLDWSIYGMQGIVMGALLYAFPPAFLMLYDALRYENCQVYDAADIMGIPKISQFFRITVPFMTKPLISAMFASFTLIVTDYGVPIMVGGKSTTLSVLMYQEVIGRLNFDAGIAVGIVLLIPAIAAFIADLLTSSDGNLGFSVYPKRIEKNAGRDVLSYVILVVLALFLASPLVAFAIVAFVVKYPINMTFTLANIDRAMVFGMASYLINSLIIAVAVSIIGSALSWIAAYVSARTPGRFGKALHLACITTMAIPGIVLGLTYMMFFKGSVIYGTIGILVLVNLVHFFASPYLMARNALGKLDSSLESVGQTLGVPRVRMILDVLLPQTKETIVEMAGFYFVNCMVTISAVAFLANVSHMPLALLISDFDTQMLVECAALVSIVIFITNVVAKILFALIKKFALHKEATTA</sequence>
<feature type="transmembrane region" description="Helical" evidence="5">
    <location>
        <begin position="282"/>
        <end position="313"/>
    </location>
</feature>
<dbReference type="Gene3D" id="1.10.3720.10">
    <property type="entry name" value="MetI-like"/>
    <property type="match status" value="2"/>
</dbReference>
<comment type="subcellular location">
    <subcellularLocation>
        <location evidence="5">Cell membrane</location>
        <topology evidence="5">Multi-pass membrane protein</topology>
    </subcellularLocation>
    <subcellularLocation>
        <location evidence="1">Membrane</location>
        <topology evidence="1">Multi-pass membrane protein</topology>
    </subcellularLocation>
</comment>
<feature type="transmembrane region" description="Helical" evidence="5">
    <location>
        <begin position="370"/>
        <end position="392"/>
    </location>
</feature>
<accession>A0AA43RIQ5</accession>
<evidence type="ECO:0000256" key="1">
    <source>
        <dbReference type="ARBA" id="ARBA00004141"/>
    </source>
</evidence>
<feature type="transmembrane region" description="Helical" evidence="5">
    <location>
        <begin position="333"/>
        <end position="358"/>
    </location>
</feature>
<dbReference type="Pfam" id="PF00528">
    <property type="entry name" value="BPD_transp_1"/>
    <property type="match status" value="2"/>
</dbReference>
<proteinExistence type="inferred from homology"/>
<feature type="transmembrane region" description="Helical" evidence="5">
    <location>
        <begin position="504"/>
        <end position="525"/>
    </location>
</feature>
<reference evidence="7" key="1">
    <citation type="submission" date="2023-07" db="EMBL/GenBank/DDBJ databases">
        <title>Between Cages and Wild: Unraveling the Impact of Captivity on Animal Microbiomes and Antimicrobial Resistance.</title>
        <authorList>
            <person name="Schmartz G.P."/>
            <person name="Rehner J."/>
            <person name="Schuff M.J."/>
            <person name="Becker S.L."/>
            <person name="Kravczyk M."/>
            <person name="Gurevich A."/>
            <person name="Francke R."/>
            <person name="Mueller R."/>
            <person name="Keller V."/>
            <person name="Keller A."/>
        </authorList>
    </citation>
    <scope>NUCLEOTIDE SEQUENCE</scope>
    <source>
        <strain evidence="7">S12M_St_49</strain>
    </source>
</reference>
<feature type="domain" description="ABC transmembrane type-1" evidence="6">
    <location>
        <begin position="58"/>
        <end position="256"/>
    </location>
</feature>
<evidence type="ECO:0000256" key="2">
    <source>
        <dbReference type="ARBA" id="ARBA00022692"/>
    </source>
</evidence>
<feature type="transmembrane region" description="Helical" evidence="5">
    <location>
        <begin position="20"/>
        <end position="41"/>
    </location>
</feature>
<evidence type="ECO:0000256" key="4">
    <source>
        <dbReference type="ARBA" id="ARBA00023136"/>
    </source>
</evidence>
<feature type="domain" description="ABC transmembrane type-1" evidence="6">
    <location>
        <begin position="334"/>
        <end position="522"/>
    </location>
</feature>
<feature type="transmembrane region" description="Helical" evidence="5">
    <location>
        <begin position="61"/>
        <end position="83"/>
    </location>
</feature>
<gene>
    <name evidence="7" type="ORF">Q3982_02765</name>
</gene>
<feature type="transmembrane region" description="Helical" evidence="5">
    <location>
        <begin position="95"/>
        <end position="118"/>
    </location>
</feature>
<dbReference type="PANTHER" id="PTHR43496">
    <property type="entry name" value="PROTEIN LPLB"/>
    <property type="match status" value="1"/>
</dbReference>
<evidence type="ECO:0000256" key="3">
    <source>
        <dbReference type="ARBA" id="ARBA00022989"/>
    </source>
</evidence>
<keyword evidence="4 5" id="KW-0472">Membrane</keyword>
<feature type="transmembrane region" description="Helical" evidence="5">
    <location>
        <begin position="398"/>
        <end position="421"/>
    </location>
</feature>
<dbReference type="EMBL" id="JAUMVS010000029">
    <property type="protein sequence ID" value="MDO4841581.1"/>
    <property type="molecule type" value="Genomic_DNA"/>
</dbReference>
<feature type="transmembrane region" description="Helical" evidence="5">
    <location>
        <begin position="193"/>
        <end position="215"/>
    </location>
</feature>
<evidence type="ECO:0000259" key="6">
    <source>
        <dbReference type="PROSITE" id="PS50928"/>
    </source>
</evidence>
<dbReference type="InterPro" id="IPR035906">
    <property type="entry name" value="MetI-like_sf"/>
</dbReference>
<protein>
    <submittedName>
        <fullName evidence="7">ABC transporter permease subunit</fullName>
    </submittedName>
</protein>
<evidence type="ECO:0000256" key="5">
    <source>
        <dbReference type="RuleBase" id="RU363032"/>
    </source>
</evidence>
<dbReference type="CDD" id="cd06261">
    <property type="entry name" value="TM_PBP2"/>
    <property type="match status" value="2"/>
</dbReference>
<feature type="transmembrane region" description="Helical" evidence="5">
    <location>
        <begin position="138"/>
        <end position="156"/>
    </location>
</feature>
<dbReference type="GO" id="GO:0055085">
    <property type="term" value="P:transmembrane transport"/>
    <property type="evidence" value="ECO:0007669"/>
    <property type="project" value="InterPro"/>
</dbReference>
<dbReference type="SUPFAM" id="SSF161098">
    <property type="entry name" value="MetI-like"/>
    <property type="match status" value="2"/>
</dbReference>
<dbReference type="AlphaFoldDB" id="A0AA43RIQ5"/>